<feature type="compositionally biased region" description="Polar residues" evidence="1">
    <location>
        <begin position="270"/>
        <end position="281"/>
    </location>
</feature>
<organism evidence="2 3">
    <name type="scientific">Zymoseptoria tritici ST99CH_1A5</name>
    <dbReference type="NCBI Taxonomy" id="1276529"/>
    <lineage>
        <taxon>Eukaryota</taxon>
        <taxon>Fungi</taxon>
        <taxon>Dikarya</taxon>
        <taxon>Ascomycota</taxon>
        <taxon>Pezizomycotina</taxon>
        <taxon>Dothideomycetes</taxon>
        <taxon>Dothideomycetidae</taxon>
        <taxon>Mycosphaerellales</taxon>
        <taxon>Mycosphaerellaceae</taxon>
        <taxon>Zymoseptoria</taxon>
    </lineage>
</organism>
<proteinExistence type="predicted"/>
<evidence type="ECO:0000313" key="3">
    <source>
        <dbReference type="Proteomes" id="UP000215453"/>
    </source>
</evidence>
<sequence>MAELHASLPRPSSRLDEVTRCAADVNGGIAALDKFRKLWLETQTEDSRVNSPLTRALSASTTAHLIRHFNKTYLENHNDRNYHAALANLLSGPWKDELPNVLCIYALFGACGITRSFLQGLRNLSKLQIRDDESLSLERAKELLDRAREQRLSKRGVIKKTSHTRDWRPADCTVARAWAIEEDHAQQRVVQSTRRNLRRITAQKERRSDGLDHRNGSENREKSDGGGGEDQQSGSNGQDIGGDDGLQDERSDSDNPEGGTTEDGQHAEQQDSATPSKSAPSPEQARGVRSNVFLDLQEDDHISLQYDDHVETPDTTACLSKRCAPGAFTTAQFWEQHRTESHMLKIARDVITTFRFASDELMMDGSIDLLERAAAMQHNANTRFTTLVSFVCHVGTGTRLWFAAEVDLAGQEATSYTLAPPEADSAIRELIEHLHPGLKLSKNERRKLPTITDTTVGEEAGFLACLAVATSIIADRQPPPALSTLFWTAVVQVCQTPVAIRRTSKLYNDLPLFPYEHSGEGRKRPRLDSVLDSDVSTEQGSLRQTLHACRQKKIEMSRRISQIEAYADEVRHIQSCTDVTEVRPAPNLTHIKVWADMMAKICLDELTTVRNGRNVYLQGIRDILLESDS</sequence>
<accession>A0A1Y6M1R2</accession>
<dbReference type="AlphaFoldDB" id="A0A1Y6M1R2"/>
<feature type="compositionally biased region" description="Basic and acidic residues" evidence="1">
    <location>
        <begin position="202"/>
        <end position="224"/>
    </location>
</feature>
<feature type="region of interest" description="Disordered" evidence="1">
    <location>
        <begin position="187"/>
        <end position="287"/>
    </location>
</feature>
<evidence type="ECO:0000256" key="1">
    <source>
        <dbReference type="SAM" id="MobiDB-lite"/>
    </source>
</evidence>
<name>A0A1Y6M1R2_ZYMTR</name>
<gene>
    <name evidence="2" type="ORF">ZT1A5_G11986</name>
</gene>
<protein>
    <submittedName>
        <fullName evidence="2">Uncharacterized protein</fullName>
    </submittedName>
</protein>
<dbReference type="Proteomes" id="UP000215453">
    <property type="component" value="Chromosome 20"/>
</dbReference>
<dbReference type="EMBL" id="LT882695">
    <property type="protein sequence ID" value="SMY30532.1"/>
    <property type="molecule type" value="Genomic_DNA"/>
</dbReference>
<evidence type="ECO:0000313" key="2">
    <source>
        <dbReference type="EMBL" id="SMY30532.1"/>
    </source>
</evidence>
<reference evidence="2 3" key="1">
    <citation type="submission" date="2016-10" db="EMBL/GenBank/DDBJ databases">
        <authorList>
            <person name="Varghese N."/>
        </authorList>
    </citation>
    <scope>NUCLEOTIDE SEQUENCE [LARGE SCALE GENOMIC DNA]</scope>
</reference>